<name>A0A7X0J7L5_9SPHI</name>
<accession>A0A7X0J7L5</accession>
<dbReference type="AlphaFoldDB" id="A0A7X0J7L5"/>
<comment type="caution">
    <text evidence="2">The sequence shown here is derived from an EMBL/GenBank/DDBJ whole genome shotgun (WGS) entry which is preliminary data.</text>
</comment>
<reference evidence="2 3" key="1">
    <citation type="submission" date="2020-08" db="EMBL/GenBank/DDBJ databases">
        <title>Genomic Encyclopedia of Type Strains, Phase IV (KMG-V): Genome sequencing to study the core and pangenomes of soil and plant-associated prokaryotes.</title>
        <authorList>
            <person name="Whitman W."/>
        </authorList>
    </citation>
    <scope>NUCLEOTIDE SEQUENCE [LARGE SCALE GENOMIC DNA]</scope>
    <source>
        <strain evidence="2 3">M2T3</strain>
    </source>
</reference>
<evidence type="ECO:0000313" key="2">
    <source>
        <dbReference type="EMBL" id="MBB6502305.1"/>
    </source>
</evidence>
<dbReference type="PROSITE" id="PS51257">
    <property type="entry name" value="PROKAR_LIPOPROTEIN"/>
    <property type="match status" value="1"/>
</dbReference>
<dbReference type="RefSeq" id="WP_184628563.1">
    <property type="nucleotide sequence ID" value="NZ_JACHCC010000013.1"/>
</dbReference>
<sequence length="66" mass="7094">MKSSFKYLLIAVIFISSCTLGDKGSEKVPDSVKIDTTFRPSPAGSSQKSTDTSKNADSSKNTPQKH</sequence>
<organism evidence="2 3">
    <name type="scientific">Pedobacter cryoconitis</name>
    <dbReference type="NCBI Taxonomy" id="188932"/>
    <lineage>
        <taxon>Bacteria</taxon>
        <taxon>Pseudomonadati</taxon>
        <taxon>Bacteroidota</taxon>
        <taxon>Sphingobacteriia</taxon>
        <taxon>Sphingobacteriales</taxon>
        <taxon>Sphingobacteriaceae</taxon>
        <taxon>Pedobacter</taxon>
    </lineage>
</organism>
<feature type="region of interest" description="Disordered" evidence="1">
    <location>
        <begin position="21"/>
        <end position="66"/>
    </location>
</feature>
<proteinExistence type="predicted"/>
<evidence type="ECO:0000256" key="1">
    <source>
        <dbReference type="SAM" id="MobiDB-lite"/>
    </source>
</evidence>
<dbReference type="Proteomes" id="UP000521017">
    <property type="component" value="Unassembled WGS sequence"/>
</dbReference>
<feature type="compositionally biased region" description="Basic and acidic residues" evidence="1">
    <location>
        <begin position="23"/>
        <end position="33"/>
    </location>
</feature>
<protein>
    <submittedName>
        <fullName evidence="2">Uncharacterized protein</fullName>
    </submittedName>
</protein>
<evidence type="ECO:0000313" key="3">
    <source>
        <dbReference type="Proteomes" id="UP000521017"/>
    </source>
</evidence>
<dbReference type="EMBL" id="JACHCC010000013">
    <property type="protein sequence ID" value="MBB6502305.1"/>
    <property type="molecule type" value="Genomic_DNA"/>
</dbReference>
<feature type="compositionally biased region" description="Polar residues" evidence="1">
    <location>
        <begin position="43"/>
        <end position="66"/>
    </location>
</feature>
<gene>
    <name evidence="2" type="ORF">HDF25_004484</name>
</gene>